<evidence type="ECO:0000313" key="1">
    <source>
        <dbReference type="EMBL" id="PJE58985.1"/>
    </source>
</evidence>
<dbReference type="Proteomes" id="UP000231347">
    <property type="component" value="Unassembled WGS sequence"/>
</dbReference>
<accession>A0A2M8KGE1</accession>
<gene>
    <name evidence="1" type="ORF">COU83_00785</name>
</gene>
<dbReference type="AlphaFoldDB" id="A0A2M8KGE1"/>
<sequence>MSKNNLDRPLTIRDIQEVLIPAMEAVFATKKELLGFSIKKELTEFKDEIHEFKDGMYRFKIEMYEFKDEMYEFRDEMTKFKNNAYNFQDKVLKDLDTLLTEKTMVFYHMEKHRKMWQVVIPALEAKKILAPNQLKRIKALAVY</sequence>
<dbReference type="EMBL" id="PFDY01000020">
    <property type="protein sequence ID" value="PJE58985.1"/>
    <property type="molecule type" value="Genomic_DNA"/>
</dbReference>
<proteinExistence type="predicted"/>
<protein>
    <submittedName>
        <fullName evidence="1">Uncharacterized protein</fullName>
    </submittedName>
</protein>
<dbReference type="Gene3D" id="1.20.58.130">
    <property type="match status" value="1"/>
</dbReference>
<reference evidence="2" key="1">
    <citation type="submission" date="2017-09" db="EMBL/GenBank/DDBJ databases">
        <title>Depth-based differentiation of microbial function through sediment-hosted aquifers and enrichment of novel symbionts in the deep terrestrial subsurface.</title>
        <authorList>
            <person name="Probst A.J."/>
            <person name="Ladd B."/>
            <person name="Jarett J.K."/>
            <person name="Geller-Mcgrath D.E."/>
            <person name="Sieber C.M.K."/>
            <person name="Emerson J.B."/>
            <person name="Anantharaman K."/>
            <person name="Thomas B.C."/>
            <person name="Malmstrom R."/>
            <person name="Stieglmeier M."/>
            <person name="Klingl A."/>
            <person name="Woyke T."/>
            <person name="Ryan C.M."/>
            <person name="Banfield J.F."/>
        </authorList>
    </citation>
    <scope>NUCLEOTIDE SEQUENCE [LARGE SCALE GENOMIC DNA]</scope>
</reference>
<comment type="caution">
    <text evidence="1">The sequence shown here is derived from an EMBL/GenBank/DDBJ whole genome shotgun (WGS) entry which is preliminary data.</text>
</comment>
<organism evidence="1 2">
    <name type="scientific">Candidatus Portnoybacteria bacterium CG10_big_fil_rev_8_21_14_0_10_40_22</name>
    <dbReference type="NCBI Taxonomy" id="1974814"/>
    <lineage>
        <taxon>Bacteria</taxon>
        <taxon>Candidatus Portnoyibacteriota</taxon>
    </lineage>
</organism>
<evidence type="ECO:0000313" key="2">
    <source>
        <dbReference type="Proteomes" id="UP000231347"/>
    </source>
</evidence>
<name>A0A2M8KGE1_9BACT</name>